<dbReference type="PATRIC" id="fig|1240687.3.peg.857"/>
<protein>
    <submittedName>
        <fullName evidence="1">CRISPR-associated protein Cas6/Cse3/CasE, subtype TIGR01907-like protein</fullName>
    </submittedName>
</protein>
<dbReference type="Pfam" id="PF08798">
    <property type="entry name" value="CRISPR_assoc"/>
    <property type="match status" value="1"/>
</dbReference>
<dbReference type="NCBIfam" id="TIGR01907">
    <property type="entry name" value="casE_Cse3"/>
    <property type="match status" value="1"/>
</dbReference>
<reference evidence="1 2" key="1">
    <citation type="submission" date="2013-01" db="EMBL/GenBank/DDBJ databases">
        <authorList>
            <person name="Harkins D.M."/>
            <person name="Durkin A.S."/>
            <person name="Brinkac L.M."/>
            <person name="Haft D.H."/>
            <person name="Selengut J.D."/>
            <person name="Sanka R."/>
            <person name="DePew J."/>
            <person name="Purushe J."/>
            <person name="Galloway R.L."/>
            <person name="Vinetz J.M."/>
            <person name="Sutton G.G."/>
            <person name="Nierman W.C."/>
            <person name="Fouts D.E."/>
        </authorList>
    </citation>
    <scope>NUCLEOTIDE SEQUENCE [LARGE SCALE GENOMIC DNA]</scope>
    <source>
        <strain evidence="1 2">Nikolaevo</strain>
    </source>
</reference>
<sequence>MEEIPESNNIKEISPSFIQTGISLRFSITANPTKKKKDYRSLFEEELKDFPEICDYSNQNLYLEGKTILEELIKTVTKEQREKLKSKKVGLYREQEQLQWIAKRGSENGFEILDVMIESSDNSNAFKTKVTEKHKIPKIHTVTFSGVLRITDPEKFKTAYTKGIGSGKAFGCGMLLLARI</sequence>
<dbReference type="SUPFAM" id="SSF117987">
    <property type="entry name" value="CRISPR-associated protein"/>
    <property type="match status" value="1"/>
</dbReference>
<proteinExistence type="predicted"/>
<dbReference type="InterPro" id="IPR010179">
    <property type="entry name" value="CRISPR-assoc_prot_Cse3"/>
</dbReference>
<dbReference type="CDD" id="cd09727">
    <property type="entry name" value="Cas6_I-E"/>
    <property type="match status" value="1"/>
</dbReference>
<dbReference type="EMBL" id="ANCE01000052">
    <property type="protein sequence ID" value="EMK25494.1"/>
    <property type="molecule type" value="Genomic_DNA"/>
</dbReference>
<name>M6FHF4_9LEPT</name>
<accession>M6FHF4</accession>
<organism evidence="1 2">
    <name type="scientific">Leptospira kirschneri serovar Bulgarica str. Nikolaevo</name>
    <dbReference type="NCBI Taxonomy" id="1240687"/>
    <lineage>
        <taxon>Bacteria</taxon>
        <taxon>Pseudomonadati</taxon>
        <taxon>Spirochaetota</taxon>
        <taxon>Spirochaetia</taxon>
        <taxon>Leptospirales</taxon>
        <taxon>Leptospiraceae</taxon>
        <taxon>Leptospira</taxon>
    </lineage>
</organism>
<evidence type="ECO:0000313" key="2">
    <source>
        <dbReference type="Proteomes" id="UP000011980"/>
    </source>
</evidence>
<comment type="caution">
    <text evidence="1">The sequence shown here is derived from an EMBL/GenBank/DDBJ whole genome shotgun (WGS) entry which is preliminary data.</text>
</comment>
<gene>
    <name evidence="1" type="ORF">LEP1GSC008_1079</name>
</gene>
<dbReference type="SMART" id="SM01101">
    <property type="entry name" value="CRISPR_assoc"/>
    <property type="match status" value="1"/>
</dbReference>
<evidence type="ECO:0000313" key="1">
    <source>
        <dbReference type="EMBL" id="EMK25494.1"/>
    </source>
</evidence>
<dbReference type="AlphaFoldDB" id="M6FHF4"/>
<dbReference type="Proteomes" id="UP000011980">
    <property type="component" value="Unassembled WGS sequence"/>
</dbReference>
<dbReference type="Gene3D" id="3.30.70.1210">
    <property type="entry name" value="Crispr-associated protein, domain 2"/>
    <property type="match status" value="1"/>
</dbReference>